<feature type="transmembrane region" description="Helical" evidence="1">
    <location>
        <begin position="375"/>
        <end position="391"/>
    </location>
</feature>
<feature type="transmembrane region" description="Helical" evidence="1">
    <location>
        <begin position="885"/>
        <end position="904"/>
    </location>
</feature>
<dbReference type="EMBL" id="FWWY01000001">
    <property type="protein sequence ID" value="SMC06762.1"/>
    <property type="molecule type" value="Genomic_DNA"/>
</dbReference>
<organism evidence="2 3">
    <name type="scientific">Sulfobacillus thermosulfidooxidans (strain DSM 9293 / VKM B-1269 / AT-1)</name>
    <dbReference type="NCBI Taxonomy" id="929705"/>
    <lineage>
        <taxon>Bacteria</taxon>
        <taxon>Bacillati</taxon>
        <taxon>Bacillota</taxon>
        <taxon>Clostridia</taxon>
        <taxon>Eubacteriales</taxon>
        <taxon>Clostridiales Family XVII. Incertae Sedis</taxon>
        <taxon>Sulfobacillus</taxon>
    </lineage>
</organism>
<dbReference type="Gene3D" id="3.30.70.1430">
    <property type="entry name" value="Multidrug efflux transporter AcrB pore domain"/>
    <property type="match status" value="2"/>
</dbReference>
<proteinExistence type="predicted"/>
<dbReference type="SUPFAM" id="SSF82866">
    <property type="entry name" value="Multidrug efflux transporter AcrB transmembrane domain"/>
    <property type="match status" value="2"/>
</dbReference>
<protein>
    <submittedName>
        <fullName evidence="2">Hydrophobic/amphiphilic exporter-1, HAE1 family</fullName>
    </submittedName>
</protein>
<dbReference type="GO" id="GO:0042910">
    <property type="term" value="F:xenobiotic transmembrane transporter activity"/>
    <property type="evidence" value="ECO:0007669"/>
    <property type="project" value="TreeGrafter"/>
</dbReference>
<feature type="transmembrane region" description="Helical" evidence="1">
    <location>
        <begin position="397"/>
        <end position="419"/>
    </location>
</feature>
<dbReference type="InterPro" id="IPR001036">
    <property type="entry name" value="Acrflvin-R"/>
</dbReference>
<feature type="transmembrane region" description="Helical" evidence="1">
    <location>
        <begin position="501"/>
        <end position="528"/>
    </location>
</feature>
<feature type="transmembrane region" description="Helical" evidence="1">
    <location>
        <begin position="937"/>
        <end position="961"/>
    </location>
</feature>
<dbReference type="RefSeq" id="WP_157782341.1">
    <property type="nucleotide sequence ID" value="NZ_FWWY01000001.1"/>
</dbReference>
<dbReference type="Gene3D" id="1.20.1640.10">
    <property type="entry name" value="Multidrug efflux transporter AcrB transmembrane domain"/>
    <property type="match status" value="2"/>
</dbReference>
<feature type="transmembrane region" description="Helical" evidence="1">
    <location>
        <begin position="1014"/>
        <end position="1037"/>
    </location>
</feature>
<keyword evidence="1" id="KW-1133">Transmembrane helix</keyword>
<dbReference type="SUPFAM" id="SSF82714">
    <property type="entry name" value="Multidrug efflux transporter AcrB TolC docking domain, DN and DC subdomains"/>
    <property type="match status" value="2"/>
</dbReference>
<name>A0A1W1WKQ4_SULTA</name>
<dbReference type="GO" id="GO:0005886">
    <property type="term" value="C:plasma membrane"/>
    <property type="evidence" value="ECO:0007669"/>
    <property type="project" value="TreeGrafter"/>
</dbReference>
<feature type="transmembrane region" description="Helical" evidence="1">
    <location>
        <begin position="557"/>
        <end position="582"/>
    </location>
</feature>
<dbReference type="Gene3D" id="3.30.2090.10">
    <property type="entry name" value="Multidrug efflux transporter AcrB TolC docking domain, DN and DC subdomains"/>
    <property type="match status" value="2"/>
</dbReference>
<keyword evidence="1" id="KW-0472">Membrane</keyword>
<keyword evidence="3" id="KW-1185">Reference proteome</keyword>
<dbReference type="Proteomes" id="UP000192660">
    <property type="component" value="Unassembled WGS sequence"/>
</dbReference>
<dbReference type="Pfam" id="PF00873">
    <property type="entry name" value="ACR_tran"/>
    <property type="match status" value="1"/>
</dbReference>
<reference evidence="3" key="1">
    <citation type="submission" date="2017-04" db="EMBL/GenBank/DDBJ databases">
        <authorList>
            <person name="Varghese N."/>
            <person name="Submissions S."/>
        </authorList>
    </citation>
    <scope>NUCLEOTIDE SEQUENCE [LARGE SCALE GENOMIC DNA]</scope>
    <source>
        <strain evidence="3">DSM 9293</strain>
    </source>
</reference>
<dbReference type="SUPFAM" id="SSF82693">
    <property type="entry name" value="Multidrug efflux transporter AcrB pore domain, PN1, PN2, PC1 and PC2 subdomains"/>
    <property type="match status" value="3"/>
</dbReference>
<feature type="transmembrane region" description="Helical" evidence="1">
    <location>
        <begin position="38"/>
        <end position="57"/>
    </location>
</feature>
<dbReference type="PRINTS" id="PR00702">
    <property type="entry name" value="ACRIFLAVINRP"/>
</dbReference>
<feature type="transmembrane region" description="Helical" evidence="1">
    <location>
        <begin position="472"/>
        <end position="495"/>
    </location>
</feature>
<accession>A0A1W1WKQ4</accession>
<keyword evidence="1" id="KW-0812">Transmembrane</keyword>
<sequence length="1055" mass="109986">MICCTNGLFEDITPSHWSDRVEGGSIIYRLTKAALNNVTFIILLVVIGIAGGIWSLFQMPIESFPSISAPVVNIVTQYPSAPPKTVAEDVTAPIEEALIGLPNISSVNSTSSEGYSVVTAEFNVGVNTSQTDSAVTRALQGIALPQGASTPTINTLDLNALPIMIVSLSGPSLSQLGQIANHVIAPALSSVSGVSSVTVAGVDSPAIQITLNPQALQAHHLSPEEISTDVQDALKTFPLGQAVMNNKGISIVAAPAANTLEQLANLPIVSSNLSLPNTSKISHFSPSANSLTLKNLATLNTVTAPASTISRLDGHPSVTLNVIETSDANTVDVAHNVLQQINTLQSQLPKGVTLSVLQNQATSIKASVNGMAREAILGAILAVIVIAFFLWNGRSTLVAVVAIPLSIFISMIVLHAIGITLNMMTLGGMAVAVGRVVDDSIVMLESVYRRMQATGQRGADAIIHGAKEVASAITASTLTTIGVFFPIGLVSGIVGEFFRPFALTVVFSLIASWFVALVVNPILIHVFLGKGHIDTKHEWAPARLYRKVLRWSLHHPFVVLSSAAILLVGSLALVPTIGTAFLPPTSTPSLNAKMILPAGTTLAATNADSLQVEKVIRHLPGVLQYQTTVGAPTKASKSIVQSNVANFFISLAPTADPQNLSTELDNRLNALHLSGATFSVAPGSSFGGGSSTNQLQVLVQSSNPAHLAAASQTVARIMQQQPGVSQVQNQLSTNQPEITVQIKPSAAAALDLTSSDILGQLSPYFVNSQVGTLSSQTSTIPVYLQLPHNSTMSLSALKNVPIQTPLGHRVPLSQVATVSMQSVQTTITQTNGIPTATVSAVITAQNVGKVTHLIAHAIAQAHLPSGVSTVMGGVSQLQSQAFSQLGEAIVAAIILVYLIMVLAFGGGLAPLAILFSLPLAVIGALMGLYISHQPLGIPALIGFLMLIGIVVTNAIVLVDLVQQHRHEGMALDDALLQAGSTRLRPILMTALATIGALLPLALGANEGSLISASLAVVVIGGLFTSTLLTLVVVPIMYRILHHGRRHSGNSQIKTA</sequence>
<dbReference type="PANTHER" id="PTHR32063">
    <property type="match status" value="1"/>
</dbReference>
<evidence type="ECO:0000256" key="1">
    <source>
        <dbReference type="SAM" id="Phobius"/>
    </source>
</evidence>
<feature type="transmembrane region" description="Helical" evidence="1">
    <location>
        <begin position="982"/>
        <end position="1002"/>
    </location>
</feature>
<dbReference type="InterPro" id="IPR027463">
    <property type="entry name" value="AcrB_DN_DC_subdom"/>
</dbReference>
<dbReference type="Gene3D" id="3.30.70.1440">
    <property type="entry name" value="Multidrug efflux transporter AcrB pore domain"/>
    <property type="match status" value="1"/>
</dbReference>
<evidence type="ECO:0000313" key="3">
    <source>
        <dbReference type="Proteomes" id="UP000192660"/>
    </source>
</evidence>
<evidence type="ECO:0000313" key="2">
    <source>
        <dbReference type="EMBL" id="SMC06762.1"/>
    </source>
</evidence>
<dbReference type="AlphaFoldDB" id="A0A1W1WKQ4"/>
<dbReference type="PANTHER" id="PTHR32063:SF0">
    <property type="entry name" value="SWARMING MOTILITY PROTEIN SWRC"/>
    <property type="match status" value="1"/>
</dbReference>
<dbReference type="STRING" id="28034.BFX07_10755"/>
<gene>
    <name evidence="2" type="ORF">SAMN00768000_3008</name>
</gene>
<dbReference type="Gene3D" id="3.30.70.1320">
    <property type="entry name" value="Multidrug efflux transporter AcrB pore domain like"/>
    <property type="match status" value="1"/>
</dbReference>